<comment type="similarity">
    <text evidence="1 10">Belongs to the class-I aminoacyl-tRNA synthetase family.</text>
</comment>
<dbReference type="Gene3D" id="3.40.50.620">
    <property type="entry name" value="HUPs"/>
    <property type="match status" value="1"/>
</dbReference>
<dbReference type="GO" id="GO:0005737">
    <property type="term" value="C:cytoplasm"/>
    <property type="evidence" value="ECO:0007669"/>
    <property type="project" value="UniProtKB-UniRule"/>
</dbReference>
<reference evidence="12 13" key="1">
    <citation type="journal article" date="2019" name="Int. J. Syst. Evol. Microbiol.">
        <title>The Global Catalogue of Microorganisms (GCM) 10K type strain sequencing project: providing services to taxonomists for standard genome sequencing and annotation.</title>
        <authorList>
            <consortium name="The Broad Institute Genomics Platform"/>
            <consortium name="The Broad Institute Genome Sequencing Center for Infectious Disease"/>
            <person name="Wu L."/>
            <person name="Ma J."/>
        </authorList>
    </citation>
    <scope>NUCLEOTIDE SEQUENCE [LARGE SCALE GENOMIC DNA]</scope>
    <source>
        <strain evidence="12 13">CGMCC 1.12553</strain>
    </source>
</reference>
<dbReference type="EC" id="6.1.1.2" evidence="2 9"/>
<dbReference type="GO" id="GO:0005524">
    <property type="term" value="F:ATP binding"/>
    <property type="evidence" value="ECO:0007669"/>
    <property type="project" value="UniProtKB-KW"/>
</dbReference>
<evidence type="ECO:0000256" key="11">
    <source>
        <dbReference type="SAM" id="MobiDB-lite"/>
    </source>
</evidence>
<dbReference type="RefSeq" id="WP_267621855.1">
    <property type="nucleotide sequence ID" value="NZ_JAODIW010000006.1"/>
</dbReference>
<evidence type="ECO:0000256" key="6">
    <source>
        <dbReference type="ARBA" id="ARBA00022840"/>
    </source>
</evidence>
<name>A0ABD5P7X0_9EURY</name>
<keyword evidence="6 10" id="KW-0067">ATP-binding</keyword>
<evidence type="ECO:0000256" key="10">
    <source>
        <dbReference type="RuleBase" id="RU363036"/>
    </source>
</evidence>
<accession>A0ABD5P7X0</accession>
<dbReference type="PROSITE" id="PS00178">
    <property type="entry name" value="AA_TRNA_LIGASE_I"/>
    <property type="match status" value="1"/>
</dbReference>
<dbReference type="InterPro" id="IPR002305">
    <property type="entry name" value="aa-tRNA-synth_Ic"/>
</dbReference>
<dbReference type="GO" id="GO:0006436">
    <property type="term" value="P:tryptophanyl-tRNA aminoacylation"/>
    <property type="evidence" value="ECO:0007669"/>
    <property type="project" value="UniProtKB-UniRule"/>
</dbReference>
<evidence type="ECO:0000313" key="12">
    <source>
        <dbReference type="EMBL" id="MFC4356981.1"/>
    </source>
</evidence>
<dbReference type="InterPro" id="IPR014729">
    <property type="entry name" value="Rossmann-like_a/b/a_fold"/>
</dbReference>
<dbReference type="Pfam" id="PF00579">
    <property type="entry name" value="tRNA-synt_1b"/>
    <property type="match status" value="1"/>
</dbReference>
<dbReference type="Gene3D" id="1.10.240.10">
    <property type="entry name" value="Tyrosyl-Transfer RNA Synthetase"/>
    <property type="match status" value="1"/>
</dbReference>
<dbReference type="EMBL" id="JBHSDS010000003">
    <property type="protein sequence ID" value="MFC4356981.1"/>
    <property type="molecule type" value="Genomic_DNA"/>
</dbReference>
<dbReference type="NCBIfam" id="TIGR00233">
    <property type="entry name" value="trpS"/>
    <property type="match status" value="1"/>
</dbReference>
<protein>
    <recommendedName>
        <fullName evidence="2 9">Tryptophan--tRNA ligase</fullName>
        <ecNumber evidence="2 9">6.1.1.2</ecNumber>
    </recommendedName>
</protein>
<dbReference type="FunFam" id="3.40.50.620:FF:000207">
    <property type="entry name" value="Tryptophan--tRNA ligase"/>
    <property type="match status" value="1"/>
</dbReference>
<dbReference type="NCBIfam" id="NF008927">
    <property type="entry name" value="PRK12285.1-4"/>
    <property type="match status" value="1"/>
</dbReference>
<dbReference type="SUPFAM" id="SSF52374">
    <property type="entry name" value="Nucleotidylyl transferase"/>
    <property type="match status" value="1"/>
</dbReference>
<feature type="region of interest" description="Disordered" evidence="11">
    <location>
        <begin position="1"/>
        <end position="28"/>
    </location>
</feature>
<evidence type="ECO:0000256" key="1">
    <source>
        <dbReference type="ARBA" id="ARBA00005594"/>
    </source>
</evidence>
<keyword evidence="3" id="KW-0963">Cytoplasm</keyword>
<keyword evidence="8 10" id="KW-0030">Aminoacyl-tRNA synthetase</keyword>
<dbReference type="GO" id="GO:0004830">
    <property type="term" value="F:tryptophan-tRNA ligase activity"/>
    <property type="evidence" value="ECO:0007669"/>
    <property type="project" value="UniProtKB-UniRule"/>
</dbReference>
<evidence type="ECO:0000256" key="5">
    <source>
        <dbReference type="ARBA" id="ARBA00022741"/>
    </source>
</evidence>
<evidence type="ECO:0000256" key="4">
    <source>
        <dbReference type="ARBA" id="ARBA00022598"/>
    </source>
</evidence>
<gene>
    <name evidence="12" type="ORF">ACFO0N_03350</name>
</gene>
<organism evidence="12 13">
    <name type="scientific">Halobium salinum</name>
    <dbReference type="NCBI Taxonomy" id="1364940"/>
    <lineage>
        <taxon>Archaea</taxon>
        <taxon>Methanobacteriati</taxon>
        <taxon>Methanobacteriota</taxon>
        <taxon>Stenosarchaea group</taxon>
        <taxon>Halobacteria</taxon>
        <taxon>Halobacteriales</taxon>
        <taxon>Haloferacaceae</taxon>
        <taxon>Halobium</taxon>
    </lineage>
</organism>
<dbReference type="PANTHER" id="PTHR10055:SF1">
    <property type="entry name" value="TRYPTOPHAN--TRNA LIGASE, CYTOPLASMIC"/>
    <property type="match status" value="1"/>
</dbReference>
<keyword evidence="4 10" id="KW-0436">Ligase</keyword>
<sequence length="407" mass="45122">MQNHDDTTTAPPEHTENAATDPTDDFTVTPYDIEGEVDYNRLLDRFGADRLTPEQVARFSAPPHRLLRRERIFAGRDVDRFLDAAAAGEEVSVVTGIGPSGPMHVGHLSQFYFAKHLQDEFGARVYIPLSDDEKHLLKDLTLDETATHLRDNLRDLLAVGFDPELTRIVVDTADADALYPTAVRLAKGLTPATVEAVYGDPANVGVGFYPAMQATHLLLPQLVHGAHPTAVPVAVDQDPHVRVCRDLAAKARFDVEKPGALLSKFLPRLGGGGGKMSSSEDVPGILLSDDRETVHEKVQRHAFSGGQDDLEAHRELGGNPEVDVAYQLLYAFFETDDAVLERLAREYRAGDLLSGELKTYAADRISDFLEAHRERRPADGRDELREAVASYRLREDERRRLRHDPLS</sequence>
<evidence type="ECO:0000256" key="3">
    <source>
        <dbReference type="ARBA" id="ARBA00022490"/>
    </source>
</evidence>
<evidence type="ECO:0000256" key="7">
    <source>
        <dbReference type="ARBA" id="ARBA00022917"/>
    </source>
</evidence>
<proteinExistence type="inferred from homology"/>
<keyword evidence="13" id="KW-1185">Reference proteome</keyword>
<dbReference type="InterPro" id="IPR002306">
    <property type="entry name" value="Trp-tRNA-ligase"/>
</dbReference>
<comment type="caution">
    <text evidence="12">The sequence shown here is derived from an EMBL/GenBank/DDBJ whole genome shotgun (WGS) entry which is preliminary data.</text>
</comment>
<dbReference type="AlphaFoldDB" id="A0ABD5P7X0"/>
<dbReference type="PANTHER" id="PTHR10055">
    <property type="entry name" value="TRYPTOPHANYL-TRNA SYNTHETASE"/>
    <property type="match status" value="1"/>
</dbReference>
<evidence type="ECO:0000313" key="13">
    <source>
        <dbReference type="Proteomes" id="UP001595921"/>
    </source>
</evidence>
<dbReference type="PRINTS" id="PR01039">
    <property type="entry name" value="TRNASYNTHTRP"/>
</dbReference>
<dbReference type="Proteomes" id="UP001595921">
    <property type="component" value="Unassembled WGS sequence"/>
</dbReference>
<dbReference type="InterPro" id="IPR001412">
    <property type="entry name" value="aa-tRNA-synth_I_CS"/>
</dbReference>
<evidence type="ECO:0000256" key="9">
    <source>
        <dbReference type="NCBIfam" id="TIGR00233"/>
    </source>
</evidence>
<evidence type="ECO:0000256" key="2">
    <source>
        <dbReference type="ARBA" id="ARBA00013161"/>
    </source>
</evidence>
<evidence type="ECO:0000256" key="8">
    <source>
        <dbReference type="ARBA" id="ARBA00023146"/>
    </source>
</evidence>
<keyword evidence="7 10" id="KW-0648">Protein biosynthesis</keyword>
<keyword evidence="5 10" id="KW-0547">Nucleotide-binding</keyword>